<dbReference type="SUPFAM" id="SSF53335">
    <property type="entry name" value="S-adenosyl-L-methionine-dependent methyltransferases"/>
    <property type="match status" value="1"/>
</dbReference>
<accession>B4U0G0</accession>
<dbReference type="HOGENOM" id="CLU_094200_0_0_9"/>
<keyword evidence="2" id="KW-0808">Transferase</keyword>
<dbReference type="KEGG" id="sez:Sez_1845"/>
<protein>
    <submittedName>
        <fullName evidence="2">S-adenosylmethionine-dependent methyltransferase</fullName>
    </submittedName>
</protein>
<dbReference type="Gene3D" id="3.40.50.150">
    <property type="entry name" value="Vaccinia Virus protein VP39"/>
    <property type="match status" value="1"/>
</dbReference>
<evidence type="ECO:0000313" key="3">
    <source>
        <dbReference type="Proteomes" id="UP000001873"/>
    </source>
</evidence>
<reference evidence="2 3" key="1">
    <citation type="journal article" date="2008" name="PLoS ONE">
        <title>Genome sequence of a lancefield group C Streptococcus zooepidemicus strain causing epidemic nephritis: new information about an old disease.</title>
        <authorList>
            <person name="Beres S.B."/>
            <person name="Sesso R."/>
            <person name="Pinto S.W.L."/>
            <person name="Hoe N.P."/>
            <person name="Porcella S.F."/>
            <person name="Deleo F.R."/>
            <person name="Musser J.M."/>
        </authorList>
    </citation>
    <scope>NUCLEOTIDE SEQUENCE [LARGE SCALE GENOMIC DNA]</scope>
    <source>
        <strain evidence="2 3">MGCS10565</strain>
    </source>
</reference>
<proteinExistence type="predicted"/>
<dbReference type="PANTHER" id="PTHR43464">
    <property type="entry name" value="METHYLTRANSFERASE"/>
    <property type="match status" value="1"/>
</dbReference>
<feature type="domain" description="Methyltransferase type 11" evidence="1">
    <location>
        <begin position="56"/>
        <end position="146"/>
    </location>
</feature>
<sequence length="256" mass="28979">MKFRNPANSSQQLKKGRLIMTVNLKAYKDMLTRPWGKLMYDLIFAQLGPIAGKTILDFGAGFCITAEALADQNEVTAIEPNPDLLFAKKQESIHKIKGSLEALEKLPDQAFDMIICHNVLEYIAPKEHAVYLAQMERLLKPKGQLSLIKHNQVGKVLHAVIFEHDYDKALDVLNGQAFESLSFAAGQTYSIDDLLRKTDLKLQGYRGLRTCYGLQPNEVKAKPDWLEALRTIELAICDQKPYKDMAFFQHLMLIKA</sequence>
<gene>
    <name evidence="2" type="ordered locus">Sez_1845</name>
</gene>
<keyword evidence="2" id="KW-0489">Methyltransferase</keyword>
<dbReference type="EMBL" id="CP001129">
    <property type="protein sequence ID" value="ACG63169.1"/>
    <property type="molecule type" value="Genomic_DNA"/>
</dbReference>
<name>B4U0G0_STREM</name>
<dbReference type="InterPro" id="IPR029063">
    <property type="entry name" value="SAM-dependent_MTases_sf"/>
</dbReference>
<dbReference type="AlphaFoldDB" id="B4U0G0"/>
<dbReference type="GO" id="GO:0032259">
    <property type="term" value="P:methylation"/>
    <property type="evidence" value="ECO:0007669"/>
    <property type="project" value="UniProtKB-KW"/>
</dbReference>
<dbReference type="InterPro" id="IPR013216">
    <property type="entry name" value="Methyltransf_11"/>
</dbReference>
<dbReference type="GO" id="GO:0008757">
    <property type="term" value="F:S-adenosylmethionine-dependent methyltransferase activity"/>
    <property type="evidence" value="ECO:0007669"/>
    <property type="project" value="InterPro"/>
</dbReference>
<dbReference type="PANTHER" id="PTHR43464:SF92">
    <property type="entry name" value="SLR1071 PROTEIN"/>
    <property type="match status" value="1"/>
</dbReference>
<organism evidence="2 3">
    <name type="scientific">Streptococcus equi subsp. zooepidemicus (strain MGCS10565)</name>
    <dbReference type="NCBI Taxonomy" id="552526"/>
    <lineage>
        <taxon>Bacteria</taxon>
        <taxon>Bacillati</taxon>
        <taxon>Bacillota</taxon>
        <taxon>Bacilli</taxon>
        <taxon>Lactobacillales</taxon>
        <taxon>Streptococcaceae</taxon>
        <taxon>Streptococcus</taxon>
    </lineage>
</organism>
<dbReference type="Proteomes" id="UP000001873">
    <property type="component" value="Chromosome"/>
</dbReference>
<dbReference type="Pfam" id="PF08241">
    <property type="entry name" value="Methyltransf_11"/>
    <property type="match status" value="1"/>
</dbReference>
<evidence type="ECO:0000259" key="1">
    <source>
        <dbReference type="Pfam" id="PF08241"/>
    </source>
</evidence>
<evidence type="ECO:0000313" key="2">
    <source>
        <dbReference type="EMBL" id="ACG63169.1"/>
    </source>
</evidence>
<dbReference type="CDD" id="cd02440">
    <property type="entry name" value="AdoMet_MTases"/>
    <property type="match status" value="1"/>
</dbReference>